<dbReference type="InterPro" id="IPR043529">
    <property type="entry name" value="ALPK1"/>
</dbReference>
<dbReference type="PROSITE" id="PS51158">
    <property type="entry name" value="ALPHA_KINASE"/>
    <property type="match status" value="1"/>
</dbReference>
<dbReference type="InterPro" id="IPR002182">
    <property type="entry name" value="NB-ARC"/>
</dbReference>
<reference evidence="5 6" key="1">
    <citation type="submission" date="2022-05" db="EMBL/GenBank/DDBJ databases">
        <authorList>
            <consortium name="Genoscope - CEA"/>
            <person name="William W."/>
        </authorList>
    </citation>
    <scope>NUCLEOTIDE SEQUENCE [LARGE SCALE GENOMIC DNA]</scope>
</reference>
<sequence length="1157" mass="130520">MAALFTPLKPVVFQGNNRIDHHLSLELSSSVKSVIDDISKLSQPCRVLIYGEPGCGRTTLLREIANAFLANGLRNSEILGVRVRPGCSVESLWNYLSEISKDKQDKDTASLLSQSTTKLNKKYSTAQNFLSSNFKLVLIDDVYSDGGIVWSHLSQMLLKVNAIVVCTKKDAPSLQSTLTEQAVLALEIKGLRMDYFKEYLDSKILNSRLSEEKQWKIFSMLNGNATALKILVNTVNEYKLPSESLDCIIPSWSEDMKTEKDDSCSMMLQFTFSHLDAREKQVFDQLCQLREPLPAVKFPEEVEKLIRLGLVNKSTFDVRDNAVEVIHSVSVASCLQQSLSPAADSDVQVSFRAFNAWHSLLSEKLDQLITDAKRNAWPFVPEKWQYISNVGAEERYNVKDLITAKNAVVPHLTERDILEECLFHALKRKDYNIVAALVFVMDRFTYWQGSSHTTLQLVDYLKANSPDTPIAPQLLIRKVRIMKNAGDLQGAEKALDDLLIQKSRVGAWSYKDEDDHQLVRAVCYQIKGDIQYNLGEWAQGVKLLFHSLNLFRSLPIPDTKGISSSLSILAKCFQRMTLPECSRLAQEYRLPAPNAHPLLQSYKCSNEAALSSRYTPLFYARHKGQAAEFMLCYSRLILDKVHRQECLNISIEDFKDSIQAHQYLQSLKSREEFFVFICAVYKLGLAYQELATQDSIGQARYLDRISKLLYEHYCSFPGVILLDQKITSLIAHCLEYLKLRQFIDGNVNQTEGLPLVREQGKSSYSLMKSVMPNATSEERKTTKPWKIPETDCPVSSVIDEVNTGNEEFSFASHGDVLKKRSMGRLVTDSKSCVMETASENGMTFDPDSKSVVMKTASEDVVMKTASEDGMTVDPDSKSVVMKTASEDVVMKTASEDGMTVDPDSKSVVMETLSLPQDSSQRVRGAFVWRFDSTRNEWRGENTLAFVGDLLELEEGKEGAQRNAFMVEFINQDDPFAKYVAKCYKKTKDIQQYKQDVICQMTARDYATRFNQQLYQKGLNVGLIQFLPVVLLQLINEDGSLSGVYNVEPYMAGEFVKLTNNLNFVRVGPVSDLVLAFGHFSYQASNEQLVIVDIQGWTPSAENQSRCTFLTDPQIHSVDCECYGAGNLGKKGFDAFWSDLHPECNEICKKLQLVRPNA</sequence>
<dbReference type="EMBL" id="CALNXI010000724">
    <property type="protein sequence ID" value="CAH3040780.1"/>
    <property type="molecule type" value="Genomic_DNA"/>
</dbReference>
<evidence type="ECO:0000256" key="1">
    <source>
        <dbReference type="ARBA" id="ARBA00022527"/>
    </source>
</evidence>
<evidence type="ECO:0000259" key="4">
    <source>
        <dbReference type="PROSITE" id="PS51158"/>
    </source>
</evidence>
<evidence type="ECO:0000313" key="6">
    <source>
        <dbReference type="Proteomes" id="UP001159427"/>
    </source>
</evidence>
<dbReference type="Pfam" id="PF02816">
    <property type="entry name" value="Alpha_kinase"/>
    <property type="match status" value="1"/>
</dbReference>
<dbReference type="Gene3D" id="3.30.200.20">
    <property type="entry name" value="Phosphorylase Kinase, domain 1"/>
    <property type="match status" value="1"/>
</dbReference>
<evidence type="ECO:0000313" key="5">
    <source>
        <dbReference type="EMBL" id="CAH3040780.1"/>
    </source>
</evidence>
<dbReference type="SUPFAM" id="SSF56112">
    <property type="entry name" value="Protein kinase-like (PK-like)"/>
    <property type="match status" value="1"/>
</dbReference>
<gene>
    <name evidence="5" type="ORF">PEVE_00040124</name>
</gene>
<dbReference type="SMART" id="SM00811">
    <property type="entry name" value="Alpha_kinase"/>
    <property type="match status" value="1"/>
</dbReference>
<feature type="domain" description="Alpha-type protein kinase" evidence="4">
    <location>
        <begin position="929"/>
        <end position="1155"/>
    </location>
</feature>
<keyword evidence="1" id="KW-0723">Serine/threonine-protein kinase</keyword>
<dbReference type="PANTHER" id="PTHR46747:SF1">
    <property type="entry name" value="ALPHA-PROTEIN KINASE 1"/>
    <property type="match status" value="1"/>
</dbReference>
<dbReference type="PANTHER" id="PTHR46747">
    <property type="entry name" value="ALPHA-PROTEIN KINASE 1"/>
    <property type="match status" value="1"/>
</dbReference>
<dbReference type="Gene3D" id="3.40.50.300">
    <property type="entry name" value="P-loop containing nucleotide triphosphate hydrolases"/>
    <property type="match status" value="1"/>
</dbReference>
<keyword evidence="2" id="KW-0808">Transferase</keyword>
<keyword evidence="6" id="KW-1185">Reference proteome</keyword>
<accession>A0ABN8N453</accession>
<organism evidence="5 6">
    <name type="scientific">Porites evermanni</name>
    <dbReference type="NCBI Taxonomy" id="104178"/>
    <lineage>
        <taxon>Eukaryota</taxon>
        <taxon>Metazoa</taxon>
        <taxon>Cnidaria</taxon>
        <taxon>Anthozoa</taxon>
        <taxon>Hexacorallia</taxon>
        <taxon>Scleractinia</taxon>
        <taxon>Fungiina</taxon>
        <taxon>Poritidae</taxon>
        <taxon>Porites</taxon>
    </lineage>
</organism>
<name>A0ABN8N453_9CNID</name>
<dbReference type="InterPro" id="IPR011009">
    <property type="entry name" value="Kinase-like_dom_sf"/>
</dbReference>
<dbReference type="InterPro" id="IPR004166">
    <property type="entry name" value="a-kinase_dom"/>
</dbReference>
<dbReference type="Pfam" id="PF00931">
    <property type="entry name" value="NB-ARC"/>
    <property type="match status" value="1"/>
</dbReference>
<keyword evidence="3" id="KW-0418">Kinase</keyword>
<dbReference type="SUPFAM" id="SSF52540">
    <property type="entry name" value="P-loop containing nucleoside triphosphate hydrolases"/>
    <property type="match status" value="1"/>
</dbReference>
<comment type="caution">
    <text evidence="5">The sequence shown here is derived from an EMBL/GenBank/DDBJ whole genome shotgun (WGS) entry which is preliminary data.</text>
</comment>
<evidence type="ECO:0000256" key="3">
    <source>
        <dbReference type="ARBA" id="ARBA00022777"/>
    </source>
</evidence>
<evidence type="ECO:0000256" key="2">
    <source>
        <dbReference type="ARBA" id="ARBA00022679"/>
    </source>
</evidence>
<dbReference type="Proteomes" id="UP001159427">
    <property type="component" value="Unassembled WGS sequence"/>
</dbReference>
<protein>
    <recommendedName>
        <fullName evidence="4">Alpha-type protein kinase domain-containing protein</fullName>
    </recommendedName>
</protein>
<proteinExistence type="predicted"/>
<dbReference type="Gene3D" id="3.20.200.10">
    <property type="entry name" value="MHCK/EF2 kinase"/>
    <property type="match status" value="1"/>
</dbReference>
<dbReference type="InterPro" id="IPR027417">
    <property type="entry name" value="P-loop_NTPase"/>
</dbReference>